<dbReference type="Pfam" id="PF04140">
    <property type="entry name" value="ICMT"/>
    <property type="match status" value="1"/>
</dbReference>
<feature type="chain" id="PRO_5046302578" description="Isoprenylcysteine carboxyl methyltransferase" evidence="5">
    <location>
        <begin position="24"/>
        <end position="217"/>
    </location>
</feature>
<evidence type="ECO:0000256" key="5">
    <source>
        <dbReference type="SAM" id="SignalP"/>
    </source>
</evidence>
<evidence type="ECO:0000256" key="3">
    <source>
        <dbReference type="ARBA" id="ARBA00022989"/>
    </source>
</evidence>
<evidence type="ECO:0000256" key="1">
    <source>
        <dbReference type="ARBA" id="ARBA00004141"/>
    </source>
</evidence>
<comment type="caution">
    <text evidence="6">The sequence shown here is derived from an EMBL/GenBank/DDBJ whole genome shotgun (WGS) entry which is preliminary data.</text>
</comment>
<evidence type="ECO:0000313" key="7">
    <source>
        <dbReference type="Proteomes" id="UP000660554"/>
    </source>
</evidence>
<accession>A0ABQ3NYB7</accession>
<dbReference type="Proteomes" id="UP000660554">
    <property type="component" value="Unassembled WGS sequence"/>
</dbReference>
<keyword evidence="5" id="KW-0732">Signal</keyword>
<evidence type="ECO:0000256" key="4">
    <source>
        <dbReference type="ARBA" id="ARBA00023136"/>
    </source>
</evidence>
<proteinExistence type="predicted"/>
<protein>
    <recommendedName>
        <fullName evidence="8">Isoprenylcysteine carboxyl methyltransferase</fullName>
    </recommendedName>
</protein>
<keyword evidence="2" id="KW-0812">Transmembrane</keyword>
<dbReference type="InterPro" id="IPR007269">
    <property type="entry name" value="ICMT_MeTrfase"/>
</dbReference>
<gene>
    <name evidence="6" type="ORF">Scinn_72280</name>
</gene>
<evidence type="ECO:0000256" key="2">
    <source>
        <dbReference type="ARBA" id="ARBA00022692"/>
    </source>
</evidence>
<name>A0ABQ3NYB7_STRVG</name>
<keyword evidence="7" id="KW-1185">Reference proteome</keyword>
<organism evidence="6 7">
    <name type="scientific">Streptomyces virginiae</name>
    <name type="common">Streptomyces cinnamonensis</name>
    <dbReference type="NCBI Taxonomy" id="1961"/>
    <lineage>
        <taxon>Bacteria</taxon>
        <taxon>Bacillati</taxon>
        <taxon>Actinomycetota</taxon>
        <taxon>Actinomycetes</taxon>
        <taxon>Kitasatosporales</taxon>
        <taxon>Streptomycetaceae</taxon>
        <taxon>Streptomyces</taxon>
    </lineage>
</organism>
<dbReference type="EMBL" id="BNDV01000017">
    <property type="protein sequence ID" value="GHI17765.1"/>
    <property type="molecule type" value="Genomic_DNA"/>
</dbReference>
<feature type="signal peptide" evidence="5">
    <location>
        <begin position="1"/>
        <end position="23"/>
    </location>
</feature>
<reference evidence="7" key="1">
    <citation type="submission" date="2020-09" db="EMBL/GenBank/DDBJ databases">
        <title>Whole genome shotgun sequence of Streptomyces cinnamonensis NBRC 15873.</title>
        <authorList>
            <person name="Komaki H."/>
            <person name="Tamura T."/>
        </authorList>
    </citation>
    <scope>NUCLEOTIDE SEQUENCE [LARGE SCALE GENOMIC DNA]</scope>
    <source>
        <strain evidence="7">NBRC 15873</strain>
    </source>
</reference>
<evidence type="ECO:0008006" key="8">
    <source>
        <dbReference type="Google" id="ProtNLM"/>
    </source>
</evidence>
<evidence type="ECO:0000313" key="6">
    <source>
        <dbReference type="EMBL" id="GHI17765.1"/>
    </source>
</evidence>
<keyword evidence="4" id="KW-0472">Membrane</keyword>
<sequence>MTPVNTLNSLNSLNSLMSTTSPAAPMSLAPPTSMSLYLLLICLVAAERLAELVTARRHTAWSLARGGREYGRGHYPAMVALHTALLVGCVVEPLAAGRPFVPLLGWSALAVVALAQGLRWWCIAALGPRWNTRVLVVPGLPLVERGPYRVLRHPNYVAVVAEGAALPLVHSAWVTALGFTVLNLVLLRVRIGCEDAALTDGGRLRAPASVPSAGAPS</sequence>
<comment type="subcellular location">
    <subcellularLocation>
        <location evidence="1">Membrane</location>
        <topology evidence="1">Multi-pass membrane protein</topology>
    </subcellularLocation>
</comment>
<dbReference type="Gene3D" id="1.20.120.1630">
    <property type="match status" value="1"/>
</dbReference>
<keyword evidence="3" id="KW-1133">Transmembrane helix</keyword>